<evidence type="ECO:0000256" key="2">
    <source>
        <dbReference type="PIRNR" id="PIRNR006241"/>
    </source>
</evidence>
<dbReference type="SUPFAM" id="SSF51658">
    <property type="entry name" value="Xylose isomerase-like"/>
    <property type="match status" value="1"/>
</dbReference>
<reference evidence="5 6" key="1">
    <citation type="submission" date="2019-09" db="EMBL/GenBank/DDBJ databases">
        <authorList>
            <person name="Chandra G."/>
            <person name="Truman W A."/>
        </authorList>
    </citation>
    <scope>NUCLEOTIDE SEQUENCE [LARGE SCALE GENOMIC DNA]</scope>
    <source>
        <strain evidence="5">PS854</strain>
    </source>
</reference>
<dbReference type="InterPro" id="IPR036237">
    <property type="entry name" value="Xyl_isomerase-like_sf"/>
</dbReference>
<dbReference type="AlphaFoldDB" id="A0A5E7IJA2"/>
<evidence type="ECO:0000259" key="4">
    <source>
        <dbReference type="Pfam" id="PF01261"/>
    </source>
</evidence>
<dbReference type="Pfam" id="PF01261">
    <property type="entry name" value="AP_endonuc_2"/>
    <property type="match status" value="1"/>
</dbReference>
<comment type="similarity">
    <text evidence="2">Belongs to the hyi family.</text>
</comment>
<organism evidence="5 6">
    <name type="scientific">Pseudomonas fluorescens</name>
    <dbReference type="NCBI Taxonomy" id="294"/>
    <lineage>
        <taxon>Bacteria</taxon>
        <taxon>Pseudomonadati</taxon>
        <taxon>Pseudomonadota</taxon>
        <taxon>Gammaproteobacteria</taxon>
        <taxon>Pseudomonadales</taxon>
        <taxon>Pseudomonadaceae</taxon>
        <taxon>Pseudomonas</taxon>
    </lineage>
</organism>
<evidence type="ECO:0000256" key="1">
    <source>
        <dbReference type="ARBA" id="ARBA00023235"/>
    </source>
</evidence>
<dbReference type="PANTHER" id="PTHR43489">
    <property type="entry name" value="ISOMERASE"/>
    <property type="match status" value="1"/>
</dbReference>
<evidence type="ECO:0000313" key="6">
    <source>
        <dbReference type="Proteomes" id="UP000327111"/>
    </source>
</evidence>
<dbReference type="GO" id="GO:0008903">
    <property type="term" value="F:hydroxypyruvate isomerase activity"/>
    <property type="evidence" value="ECO:0007669"/>
    <property type="project" value="TreeGrafter"/>
</dbReference>
<dbReference type="GO" id="GO:0046487">
    <property type="term" value="P:glyoxylate metabolic process"/>
    <property type="evidence" value="ECO:0007669"/>
    <property type="project" value="TreeGrafter"/>
</dbReference>
<dbReference type="InterPro" id="IPR013022">
    <property type="entry name" value="Xyl_isomerase-like_TIM-brl"/>
</dbReference>
<sequence length="262" mass="28801">MIKYAANLTLLFTEWSFEDRFSAARDAGFEAIEFSFPRDMAAAKIAEKLHRTGLQQVLATMPLQPGSKGLAAQSGKAGDFRKDFNLGLEYGVEGGSPLLHVLSGVVEQTNYAVSSGQFVDNMNWAIEEAARHDVKVVIEAINQIAVPGYFIRTLAGAVSWTQRLEGLGLILDLYHAAMERLDPLICLERYLPQADHLQIAGFPGRHEPNVGDLNLPRIIDSINTHPYTGWVGCEYQPAIGTLEGMSWLNRSLAIQEGSDQLA</sequence>
<dbReference type="EMBL" id="CABVIF010000002">
    <property type="protein sequence ID" value="VVO76056.1"/>
    <property type="molecule type" value="Genomic_DNA"/>
</dbReference>
<dbReference type="PIRSF" id="PIRSF006241">
    <property type="entry name" value="HyI"/>
    <property type="match status" value="1"/>
</dbReference>
<name>A0A5E7IJA2_PSEFL</name>
<dbReference type="PANTHER" id="PTHR43489:SF6">
    <property type="entry name" value="HYDROXYPYRUVATE ISOMERASE-RELATED"/>
    <property type="match status" value="1"/>
</dbReference>
<dbReference type="RefSeq" id="WP_150732986.1">
    <property type="nucleotide sequence ID" value="NZ_CABVIF010000002.1"/>
</dbReference>
<dbReference type="Proteomes" id="UP000327111">
    <property type="component" value="Unassembled WGS sequence"/>
</dbReference>
<gene>
    <name evidence="5" type="primary">otnI</name>
    <name evidence="5" type="ORF">PS854_01551</name>
</gene>
<dbReference type="EC" id="5.3.1.35" evidence="5"/>
<dbReference type="Gene3D" id="3.20.20.150">
    <property type="entry name" value="Divalent-metal-dependent TIM barrel enzymes"/>
    <property type="match status" value="1"/>
</dbReference>
<protein>
    <submittedName>
        <fullName evidence="5">2-oxo-tetronate isomerase</fullName>
        <ecNumber evidence="5">5.3.1.35</ecNumber>
    </submittedName>
</protein>
<evidence type="ECO:0000313" key="5">
    <source>
        <dbReference type="EMBL" id="VVO76056.1"/>
    </source>
</evidence>
<evidence type="ECO:0000256" key="3">
    <source>
        <dbReference type="PIRSR" id="PIRSR006241-50"/>
    </source>
</evidence>
<feature type="domain" description="Xylose isomerase-like TIM barrel" evidence="4">
    <location>
        <begin position="21"/>
        <end position="249"/>
    </location>
</feature>
<accession>A0A5E7IJA2</accession>
<feature type="active site" description="Proton donor/acceptor" evidence="3">
    <location>
        <position position="139"/>
    </location>
</feature>
<keyword evidence="1 2" id="KW-0413">Isomerase</keyword>
<dbReference type="InterPro" id="IPR026040">
    <property type="entry name" value="HyI-like"/>
</dbReference>
<feature type="active site" description="Proton donor/acceptor" evidence="3">
    <location>
        <position position="234"/>
    </location>
</feature>
<proteinExistence type="inferred from homology"/>
<dbReference type="InterPro" id="IPR050417">
    <property type="entry name" value="Sugar_Epim/Isomerase"/>
</dbReference>